<dbReference type="Proteomes" id="UP000093943">
    <property type="component" value="Unassembled WGS sequence"/>
</dbReference>
<feature type="DNA-binding region" description="H-T-H motif" evidence="2">
    <location>
        <begin position="38"/>
        <end position="57"/>
    </location>
</feature>
<dbReference type="AlphaFoldDB" id="A0A1A2NI95"/>
<dbReference type="Gene3D" id="1.10.357.10">
    <property type="entry name" value="Tetracycline Repressor, domain 2"/>
    <property type="match status" value="1"/>
</dbReference>
<dbReference type="EMBL" id="LZKG01000112">
    <property type="protein sequence ID" value="OBI27621.1"/>
    <property type="molecule type" value="Genomic_DNA"/>
</dbReference>
<sequence length="202" mass="21770">MTVLVAGGEAAQDADPFRQRLLDGLAEAIAERGYRASTVADIVRAARTSKRTFYDRFASKEECFLELLRADNEALAQRIRAAVDPQADWQEQIRQAVGAYVAQIRSRPAITLSWIRELPALGEVARPAQRRGLDLMSNLLIELSGSPGFQRAELPPLSPALAVILLGGLRELTALAVEDGADIGAIVEPAVDASIALLGPRC</sequence>
<evidence type="ECO:0000256" key="2">
    <source>
        <dbReference type="PROSITE-ProRule" id="PRU00335"/>
    </source>
</evidence>
<comment type="caution">
    <text evidence="4">The sequence shown here is derived from an EMBL/GenBank/DDBJ whole genome shotgun (WGS) entry which is preliminary data.</text>
</comment>
<gene>
    <name evidence="4" type="ORF">A5710_05305</name>
</gene>
<keyword evidence="1 2" id="KW-0238">DNA-binding</keyword>
<dbReference type="GO" id="GO:0003700">
    <property type="term" value="F:DNA-binding transcription factor activity"/>
    <property type="evidence" value="ECO:0007669"/>
    <property type="project" value="TreeGrafter"/>
</dbReference>
<dbReference type="GO" id="GO:0000976">
    <property type="term" value="F:transcription cis-regulatory region binding"/>
    <property type="evidence" value="ECO:0007669"/>
    <property type="project" value="TreeGrafter"/>
</dbReference>
<feature type="domain" description="HTH tetR-type" evidence="3">
    <location>
        <begin position="15"/>
        <end position="75"/>
    </location>
</feature>
<evidence type="ECO:0000313" key="5">
    <source>
        <dbReference type="Proteomes" id="UP000093943"/>
    </source>
</evidence>
<evidence type="ECO:0000313" key="4">
    <source>
        <dbReference type="EMBL" id="OBI27621.1"/>
    </source>
</evidence>
<dbReference type="Pfam" id="PF00440">
    <property type="entry name" value="TetR_N"/>
    <property type="match status" value="1"/>
</dbReference>
<reference evidence="5" key="1">
    <citation type="submission" date="2016-06" db="EMBL/GenBank/DDBJ databases">
        <authorList>
            <person name="Sutton G."/>
            <person name="Brinkac L."/>
            <person name="Sanka R."/>
            <person name="Adams M."/>
            <person name="Lau E."/>
            <person name="Sam S."/>
            <person name="Sreng N."/>
            <person name="Him V."/>
            <person name="Kerleguer A."/>
            <person name="Cheng S."/>
        </authorList>
    </citation>
    <scope>NUCLEOTIDE SEQUENCE [LARGE SCALE GENOMIC DNA]</scope>
    <source>
        <strain evidence="5">E1876</strain>
    </source>
</reference>
<name>A0A1A2NI95_MYCSD</name>
<accession>A0A1A2NI95</accession>
<dbReference type="InterPro" id="IPR001647">
    <property type="entry name" value="HTH_TetR"/>
</dbReference>
<evidence type="ECO:0000256" key="1">
    <source>
        <dbReference type="ARBA" id="ARBA00023125"/>
    </source>
</evidence>
<dbReference type="PROSITE" id="PS50977">
    <property type="entry name" value="HTH_TETR_2"/>
    <property type="match status" value="1"/>
</dbReference>
<organism evidence="4 5">
    <name type="scientific">Mycolicibacter sinensis (strain JDM601)</name>
    <name type="common">Mycobacterium sinense</name>
    <dbReference type="NCBI Taxonomy" id="875328"/>
    <lineage>
        <taxon>Bacteria</taxon>
        <taxon>Bacillati</taxon>
        <taxon>Actinomycetota</taxon>
        <taxon>Actinomycetes</taxon>
        <taxon>Mycobacteriales</taxon>
        <taxon>Mycobacteriaceae</taxon>
        <taxon>Mycolicibacter</taxon>
    </lineage>
</organism>
<evidence type="ECO:0000259" key="3">
    <source>
        <dbReference type="PROSITE" id="PS50977"/>
    </source>
</evidence>
<dbReference type="PANTHER" id="PTHR30055:SF187">
    <property type="entry name" value="TRANSCRIPTIONAL REGULATORY PROTEIN"/>
    <property type="match status" value="1"/>
</dbReference>
<dbReference type="InterPro" id="IPR009057">
    <property type="entry name" value="Homeodomain-like_sf"/>
</dbReference>
<dbReference type="RefSeq" id="WP_064924355.1">
    <property type="nucleotide sequence ID" value="NZ_LZJK01000161.1"/>
</dbReference>
<dbReference type="SUPFAM" id="SSF46689">
    <property type="entry name" value="Homeodomain-like"/>
    <property type="match status" value="1"/>
</dbReference>
<dbReference type="PANTHER" id="PTHR30055">
    <property type="entry name" value="HTH-TYPE TRANSCRIPTIONAL REGULATOR RUTR"/>
    <property type="match status" value="1"/>
</dbReference>
<proteinExistence type="predicted"/>
<dbReference type="OrthoDB" id="5242485at2"/>
<dbReference type="InterPro" id="IPR050109">
    <property type="entry name" value="HTH-type_TetR-like_transc_reg"/>
</dbReference>
<protein>
    <submittedName>
        <fullName evidence="4">TetR family transcriptional regulator</fullName>
    </submittedName>
</protein>